<evidence type="ECO:0000313" key="2">
    <source>
        <dbReference type="Proteomes" id="UP000683925"/>
    </source>
</evidence>
<gene>
    <name evidence="1" type="ORF">POCTA_138.1.T1290080</name>
</gene>
<protein>
    <submittedName>
        <fullName evidence="1">Uncharacterized protein</fullName>
    </submittedName>
</protein>
<reference evidence="1" key="1">
    <citation type="submission" date="2021-01" db="EMBL/GenBank/DDBJ databases">
        <authorList>
            <consortium name="Genoscope - CEA"/>
            <person name="William W."/>
        </authorList>
    </citation>
    <scope>NUCLEOTIDE SEQUENCE</scope>
</reference>
<proteinExistence type="predicted"/>
<dbReference type="Proteomes" id="UP000683925">
    <property type="component" value="Unassembled WGS sequence"/>
</dbReference>
<sequence>MIGFSKQDIQSSTIYLAAEFKDGKSCNDYIQFPMPRRKQNQGEDCCRKQQSRQSTKFIDTIQHYKYSWDLTYIQNIQMQQRLVFIIQNKWQNVKDSHHCKHKQEIY</sequence>
<dbReference type="EMBL" id="CAJJDP010000129">
    <property type="protein sequence ID" value="CAD8203166.1"/>
    <property type="molecule type" value="Genomic_DNA"/>
</dbReference>
<comment type="caution">
    <text evidence="1">The sequence shown here is derived from an EMBL/GenBank/DDBJ whole genome shotgun (WGS) entry which is preliminary data.</text>
</comment>
<evidence type="ECO:0000313" key="1">
    <source>
        <dbReference type="EMBL" id="CAD8203166.1"/>
    </source>
</evidence>
<dbReference type="AlphaFoldDB" id="A0A8S1XP16"/>
<keyword evidence="2" id="KW-1185">Reference proteome</keyword>
<name>A0A8S1XP16_PAROT</name>
<accession>A0A8S1XP16</accession>
<organism evidence="1 2">
    <name type="scientific">Paramecium octaurelia</name>
    <dbReference type="NCBI Taxonomy" id="43137"/>
    <lineage>
        <taxon>Eukaryota</taxon>
        <taxon>Sar</taxon>
        <taxon>Alveolata</taxon>
        <taxon>Ciliophora</taxon>
        <taxon>Intramacronucleata</taxon>
        <taxon>Oligohymenophorea</taxon>
        <taxon>Peniculida</taxon>
        <taxon>Parameciidae</taxon>
        <taxon>Paramecium</taxon>
    </lineage>
</organism>